<dbReference type="AlphaFoldDB" id="A0A9N9YVM3"/>
<gene>
    <name evidence="2" type="ORF">CSOL1703_00003242</name>
</gene>
<sequence length="508" mass="58518">MRLLDTQTKRLEPNEFHGSRLPQYAILSHTWEHDEVTFEDMQDPRVARQKEGWSKISEMCACARRNRWRYAWVDTCCIDKKNSTELAEAIGSMYKYYQHAKQCYVYLSDLPMGASILEELPHCKWFSRGWTLQELIAPKDVIFFNEAWDCIGTKQDLLDTISTITRIPAPLLLHETSVADYSVAQRMSWAATRRTTRIEDTAYCLLGLFEVSMYLNYGEEEKAFTRLQEAIIKSSMDLSLLVWNTSSKEQAKGVLSILALSPSRFLYCSDVKALPQTSEVSWAVTARGLELQGNLLMLRPSEPARGPSFGLLAACYDAELQYFVHLEMIGPNLYARNGRYEPEPLDVDIAQLTMKSKPSVPSVIAIRSSQLQNLSSYYLQIRTSREIHINTAAPNRFYNNTEQAFYFGVSSSCIIALEVIIRGKIFNFMLVVETQQLKLHFSQHEESDMRKFFAESIEHDDLETWKYQATHLDLYTGEREPIMSYLENSLRKPVSQSVQKSVRKQVQE</sequence>
<dbReference type="InterPro" id="IPR010730">
    <property type="entry name" value="HET"/>
</dbReference>
<dbReference type="OrthoDB" id="10528873at2759"/>
<protein>
    <recommendedName>
        <fullName evidence="1">Heterokaryon incompatibility domain-containing protein</fullName>
    </recommendedName>
</protein>
<name>A0A9N9YVM3_9HYPO</name>
<dbReference type="EMBL" id="CABFOC020000002">
    <property type="protein sequence ID" value="CAH0038227.1"/>
    <property type="molecule type" value="Genomic_DNA"/>
</dbReference>
<organism evidence="2 3">
    <name type="scientific">Clonostachys solani</name>
    <dbReference type="NCBI Taxonomy" id="160281"/>
    <lineage>
        <taxon>Eukaryota</taxon>
        <taxon>Fungi</taxon>
        <taxon>Dikarya</taxon>
        <taxon>Ascomycota</taxon>
        <taxon>Pezizomycotina</taxon>
        <taxon>Sordariomycetes</taxon>
        <taxon>Hypocreomycetidae</taxon>
        <taxon>Hypocreales</taxon>
        <taxon>Bionectriaceae</taxon>
        <taxon>Clonostachys</taxon>
    </lineage>
</organism>
<evidence type="ECO:0000259" key="1">
    <source>
        <dbReference type="Pfam" id="PF06985"/>
    </source>
</evidence>
<accession>A0A9N9YVM3</accession>
<evidence type="ECO:0000313" key="2">
    <source>
        <dbReference type="EMBL" id="CAH0038227.1"/>
    </source>
</evidence>
<dbReference type="Proteomes" id="UP000775872">
    <property type="component" value="Unassembled WGS sequence"/>
</dbReference>
<dbReference type="PANTHER" id="PTHR10622">
    <property type="entry name" value="HET DOMAIN-CONTAINING PROTEIN"/>
    <property type="match status" value="1"/>
</dbReference>
<comment type="caution">
    <text evidence="2">The sequence shown here is derived from an EMBL/GenBank/DDBJ whole genome shotgun (WGS) entry which is preliminary data.</text>
</comment>
<reference evidence="2" key="1">
    <citation type="submission" date="2021-10" db="EMBL/GenBank/DDBJ databases">
        <authorList>
            <person name="Piombo E."/>
        </authorList>
    </citation>
    <scope>NUCLEOTIDE SEQUENCE</scope>
</reference>
<dbReference type="PANTHER" id="PTHR10622:SF12">
    <property type="entry name" value="HET DOMAIN-CONTAINING PROTEIN"/>
    <property type="match status" value="1"/>
</dbReference>
<proteinExistence type="predicted"/>
<feature type="domain" description="Heterokaryon incompatibility" evidence="1">
    <location>
        <begin position="24"/>
        <end position="109"/>
    </location>
</feature>
<dbReference type="Pfam" id="PF06985">
    <property type="entry name" value="HET"/>
    <property type="match status" value="1"/>
</dbReference>
<keyword evidence="3" id="KW-1185">Reference proteome</keyword>
<evidence type="ECO:0000313" key="3">
    <source>
        <dbReference type="Proteomes" id="UP000775872"/>
    </source>
</evidence>